<keyword evidence="4 8" id="KW-0812">Transmembrane</keyword>
<feature type="transmembrane region" description="Helical" evidence="8">
    <location>
        <begin position="116"/>
        <end position="139"/>
    </location>
</feature>
<reference evidence="10" key="1">
    <citation type="submission" date="2017-09" db="EMBL/GenBank/DDBJ databases">
        <title>Depth-based differentiation of microbial function through sediment-hosted aquifers and enrichment of novel symbionts in the deep terrestrial subsurface.</title>
        <authorList>
            <person name="Probst A.J."/>
            <person name="Ladd B."/>
            <person name="Jarett J.K."/>
            <person name="Geller-Mcgrath D.E."/>
            <person name="Sieber C.M.K."/>
            <person name="Emerson J.B."/>
            <person name="Anantharaman K."/>
            <person name="Thomas B.C."/>
            <person name="Malmstrom R."/>
            <person name="Stieglmeier M."/>
            <person name="Klingl A."/>
            <person name="Woyke T."/>
            <person name="Ryan C.M."/>
            <person name="Banfield J.F."/>
        </authorList>
    </citation>
    <scope>NUCLEOTIDE SEQUENCE [LARGE SCALE GENOMIC DNA]</scope>
</reference>
<keyword evidence="3" id="KW-0808">Transferase</keyword>
<dbReference type="Pfam" id="PF09594">
    <property type="entry name" value="GT87"/>
    <property type="match status" value="1"/>
</dbReference>
<dbReference type="InterPro" id="IPR018584">
    <property type="entry name" value="GT87"/>
</dbReference>
<comment type="similarity">
    <text evidence="7">Belongs to the glycosyltransferase 87 family.</text>
</comment>
<evidence type="ECO:0000256" key="2">
    <source>
        <dbReference type="ARBA" id="ARBA00022475"/>
    </source>
</evidence>
<feature type="transmembrane region" description="Helical" evidence="8">
    <location>
        <begin position="386"/>
        <end position="409"/>
    </location>
</feature>
<evidence type="ECO:0000256" key="3">
    <source>
        <dbReference type="ARBA" id="ARBA00022679"/>
    </source>
</evidence>
<accession>A0A2M7BAT6</accession>
<evidence type="ECO:0000256" key="8">
    <source>
        <dbReference type="SAM" id="Phobius"/>
    </source>
</evidence>
<evidence type="ECO:0008006" key="11">
    <source>
        <dbReference type="Google" id="ProtNLM"/>
    </source>
</evidence>
<organism evidence="9 10">
    <name type="scientific">Candidatus Shapirobacteria bacterium CG03_land_8_20_14_0_80_39_12</name>
    <dbReference type="NCBI Taxonomy" id="1974879"/>
    <lineage>
        <taxon>Bacteria</taxon>
        <taxon>Candidatus Shapironibacteriota</taxon>
    </lineage>
</organism>
<comment type="caution">
    <text evidence="9">The sequence shown here is derived from an EMBL/GenBank/DDBJ whole genome shotgun (WGS) entry which is preliminary data.</text>
</comment>
<feature type="transmembrane region" description="Helical" evidence="8">
    <location>
        <begin position="270"/>
        <end position="292"/>
    </location>
</feature>
<gene>
    <name evidence="9" type="ORF">COS54_03520</name>
</gene>
<evidence type="ECO:0000256" key="6">
    <source>
        <dbReference type="ARBA" id="ARBA00023136"/>
    </source>
</evidence>
<evidence type="ECO:0000313" key="9">
    <source>
        <dbReference type="EMBL" id="PIV00170.1"/>
    </source>
</evidence>
<feature type="transmembrane region" description="Helical" evidence="8">
    <location>
        <begin position="229"/>
        <end position="250"/>
    </location>
</feature>
<evidence type="ECO:0000256" key="1">
    <source>
        <dbReference type="ARBA" id="ARBA00004651"/>
    </source>
</evidence>
<dbReference type="GO" id="GO:0005886">
    <property type="term" value="C:plasma membrane"/>
    <property type="evidence" value="ECO:0007669"/>
    <property type="project" value="UniProtKB-SubCell"/>
</dbReference>
<name>A0A2M7BAT6_9BACT</name>
<feature type="transmembrane region" description="Helical" evidence="8">
    <location>
        <begin position="192"/>
        <end position="217"/>
    </location>
</feature>
<feature type="transmembrane region" description="Helical" evidence="8">
    <location>
        <begin position="12"/>
        <end position="28"/>
    </location>
</feature>
<keyword evidence="5 8" id="KW-1133">Transmembrane helix</keyword>
<dbReference type="Proteomes" id="UP000229631">
    <property type="component" value="Unassembled WGS sequence"/>
</dbReference>
<keyword evidence="6 8" id="KW-0472">Membrane</keyword>
<dbReference type="GO" id="GO:0016758">
    <property type="term" value="F:hexosyltransferase activity"/>
    <property type="evidence" value="ECO:0007669"/>
    <property type="project" value="InterPro"/>
</dbReference>
<feature type="transmembrane region" description="Helical" evidence="8">
    <location>
        <begin position="341"/>
        <end position="366"/>
    </location>
</feature>
<feature type="transmembrane region" description="Helical" evidence="8">
    <location>
        <begin position="160"/>
        <end position="186"/>
    </location>
</feature>
<evidence type="ECO:0000313" key="10">
    <source>
        <dbReference type="Proteomes" id="UP000229631"/>
    </source>
</evidence>
<evidence type="ECO:0000256" key="5">
    <source>
        <dbReference type="ARBA" id="ARBA00022989"/>
    </source>
</evidence>
<keyword evidence="2" id="KW-1003">Cell membrane</keyword>
<dbReference type="AlphaFoldDB" id="A0A2M7BAT6"/>
<feature type="transmembrane region" description="Helical" evidence="8">
    <location>
        <begin position="318"/>
        <end position="334"/>
    </location>
</feature>
<comment type="subcellular location">
    <subcellularLocation>
        <location evidence="1">Cell membrane</location>
        <topology evidence="1">Multi-pass membrane protein</topology>
    </subcellularLocation>
</comment>
<sequence length="416" mass="48893">MKKTLPVFKKIWFLAVIGLLIRLMLMPITFHPDIWAISFSQHLFAYKGVLNIYDYLGNFPKSSSMILNYGRNFFTYPPLAYFTLGIFGIVLKPFFNTDFVNNLAGNLLNILNDSRLYWHLFLTKFPYLFFDFGILFFLIKLFDDDRKKKMITLLWIFNPLSLYTTYMIGQFDIIPVFFTILSLYLVKIKKPGWGAFALGIGGAFKMFPLFFLPFLVVTESKNFWNSIKLFAVGLLPFLVTILPFLSSIAFRQTVLFSNQSQKMIFAKIPVSGAEYLSIFVVFYVFFLGIAFLRKADLWKCFMVIMLLFFGVTHYHPQWFLWLSPFLLIYLVTYPRFRFFPVILFFCWFLIMIFFEPSLSVSLFAPICHSLNKVKPLSDFLSKYYDVFQFKSMVRSIFAGTSSFLIFRLFTQKNNEA</sequence>
<proteinExistence type="inferred from homology"/>
<evidence type="ECO:0000256" key="7">
    <source>
        <dbReference type="ARBA" id="ARBA00024033"/>
    </source>
</evidence>
<protein>
    <recommendedName>
        <fullName evidence="11">DUF2029 domain-containing protein</fullName>
    </recommendedName>
</protein>
<dbReference type="EMBL" id="PEVC01000061">
    <property type="protein sequence ID" value="PIV00170.1"/>
    <property type="molecule type" value="Genomic_DNA"/>
</dbReference>
<evidence type="ECO:0000256" key="4">
    <source>
        <dbReference type="ARBA" id="ARBA00022692"/>
    </source>
</evidence>
<feature type="transmembrane region" description="Helical" evidence="8">
    <location>
        <begin position="73"/>
        <end position="96"/>
    </location>
</feature>